<dbReference type="EMBL" id="AP018216">
    <property type="protein sequence ID" value="BAY71653.1"/>
    <property type="molecule type" value="Genomic_DNA"/>
</dbReference>
<dbReference type="PROSITE" id="PS51898">
    <property type="entry name" value="TYR_RECOMBINASE"/>
    <property type="match status" value="1"/>
</dbReference>
<evidence type="ECO:0000313" key="3">
    <source>
        <dbReference type="EMBL" id="BAY71653.1"/>
    </source>
</evidence>
<dbReference type="Pfam" id="PF00589">
    <property type="entry name" value="Phage_integrase"/>
    <property type="match status" value="1"/>
</dbReference>
<reference evidence="3 4" key="1">
    <citation type="submission" date="2017-06" db="EMBL/GenBank/DDBJ databases">
        <title>Genome sequencing of cyanobaciteial culture collection at National Institute for Environmental Studies (NIES).</title>
        <authorList>
            <person name="Hirose Y."/>
            <person name="Shimura Y."/>
            <person name="Fujisawa T."/>
            <person name="Nakamura Y."/>
            <person name="Kawachi M."/>
        </authorList>
    </citation>
    <scope>NUCLEOTIDE SEQUENCE [LARGE SCALE GENOMIC DNA]</scope>
    <source>
        <strain evidence="3 4">NIES-23</strain>
    </source>
</reference>
<dbReference type="Gene3D" id="1.10.443.10">
    <property type="entry name" value="Intergrase catalytic core"/>
    <property type="match status" value="1"/>
</dbReference>
<dbReference type="InterPro" id="IPR011010">
    <property type="entry name" value="DNA_brk_join_enz"/>
</dbReference>
<dbReference type="GO" id="GO:0006310">
    <property type="term" value="P:DNA recombination"/>
    <property type="evidence" value="ECO:0007669"/>
    <property type="project" value="UniProtKB-KW"/>
</dbReference>
<dbReference type="GO" id="GO:0003677">
    <property type="term" value="F:DNA binding"/>
    <property type="evidence" value="ECO:0007669"/>
    <property type="project" value="InterPro"/>
</dbReference>
<dbReference type="SUPFAM" id="SSF56349">
    <property type="entry name" value="DNA breaking-rejoining enzymes"/>
    <property type="match status" value="1"/>
</dbReference>
<dbReference type="InterPro" id="IPR002104">
    <property type="entry name" value="Integrase_catalytic"/>
</dbReference>
<dbReference type="CDD" id="cd00796">
    <property type="entry name" value="INT_Rci_Hp1_C"/>
    <property type="match status" value="1"/>
</dbReference>
<dbReference type="InterPro" id="IPR013762">
    <property type="entry name" value="Integrase-like_cat_sf"/>
</dbReference>
<feature type="domain" description="Tyr recombinase" evidence="2">
    <location>
        <begin position="263"/>
        <end position="446"/>
    </location>
</feature>
<dbReference type="GO" id="GO:0015074">
    <property type="term" value="P:DNA integration"/>
    <property type="evidence" value="ECO:0007669"/>
    <property type="project" value="InterPro"/>
</dbReference>
<dbReference type="AlphaFoldDB" id="A0A1Z4KRX5"/>
<dbReference type="Proteomes" id="UP000217507">
    <property type="component" value="Chromosome"/>
</dbReference>
<accession>A0A1Z4KRX5</accession>
<name>A0A1Z4KRX5_ANAVA</name>
<keyword evidence="1" id="KW-0233">DNA recombination</keyword>
<sequence>MSGQNQGNCEETYSTSTHEYANADSTDWFADMFADFEPQNTTDGSYRGTMAKIKATELQYQAVFEQKLVEANTNLKRERIRVSIKQTGNSLQLRATLPLKPGDGSLGKTKKQYDLSLGIPANLEGLKTAIEESYELGKLIARHTFEWNEKYLGIKSREKQEIKTIGELLDKFEEKYYQTRQKTITSQNTFPNYISVIKRNFPLTHLATKENFEEIINSVQGNKKNELIAVTSVFIKTFNLGFQLDVKRDNVTPAHREIPEDDKIIYSFDLFEKFALNRKNTNISDEIDTWEMWRWVYGMLATFGLRPRELFVQPDINWWMSPQNLDHTWKVNKNTKTGYREVIPFVPEWIELFDLKNPKPLKILEKKVTKIASVQNINWMRRDISRWFRKVGIEFQPYDLRHACAIRAHLQGIPIKAAADNLGHTVDEHTKTYQRWFGIENRKKAFGEVISQKSLIELQKNEILALRMENERLRLEVEKLKFSTTKNPEDCEQLYHQG</sequence>
<protein>
    <submittedName>
        <fullName evidence="3">HupL element site-specific recombinase XisC</fullName>
    </submittedName>
</protein>
<evidence type="ECO:0000259" key="2">
    <source>
        <dbReference type="PROSITE" id="PS51898"/>
    </source>
</evidence>
<evidence type="ECO:0000256" key="1">
    <source>
        <dbReference type="ARBA" id="ARBA00023172"/>
    </source>
</evidence>
<organism evidence="3 4">
    <name type="scientific">Trichormus variabilis NIES-23</name>
    <dbReference type="NCBI Taxonomy" id="1973479"/>
    <lineage>
        <taxon>Bacteria</taxon>
        <taxon>Bacillati</taxon>
        <taxon>Cyanobacteriota</taxon>
        <taxon>Cyanophyceae</taxon>
        <taxon>Nostocales</taxon>
        <taxon>Nostocaceae</taxon>
        <taxon>Trichormus</taxon>
    </lineage>
</organism>
<proteinExistence type="predicted"/>
<evidence type="ECO:0000313" key="4">
    <source>
        <dbReference type="Proteomes" id="UP000217507"/>
    </source>
</evidence>
<gene>
    <name evidence="3" type="primary">xisC</name>
    <name evidence="3" type="ORF">NIES23_44730</name>
</gene>